<sequence>MSFAATVRDELRRAAAARFRRLGRDDDAARLSAEAGTVEADPARSADDARRRWNVRHAARDAPAAPAAFVVDRASHLPTSGRALDLAGGTGRHAVWLARRGLDTILVDVSDEACRRARHAAAAAGVALEVHRADLSVDGPPDGPWDVVLSSDFLDRAVWAEAAGRLAPGGVLLVCQPTVTNLERHDRPSRRWLLEDGELGRLAASWPDLEVLEISEGWRSRGRHEAWLVARRHACQVSASGTV</sequence>
<dbReference type="OrthoDB" id="9786503at2"/>
<evidence type="ECO:0000313" key="2">
    <source>
        <dbReference type="EMBL" id="GGI04481.1"/>
    </source>
</evidence>
<dbReference type="Gene3D" id="3.40.50.150">
    <property type="entry name" value="Vaccinia Virus protein VP39"/>
    <property type="match status" value="1"/>
</dbReference>
<comment type="caution">
    <text evidence="2">The sequence shown here is derived from an EMBL/GenBank/DDBJ whole genome shotgun (WGS) entry which is preliminary data.</text>
</comment>
<reference evidence="2" key="1">
    <citation type="journal article" date="2014" name="Int. J. Syst. Evol. Microbiol.">
        <title>Complete genome sequence of Corynebacterium casei LMG S-19264T (=DSM 44701T), isolated from a smear-ripened cheese.</title>
        <authorList>
            <consortium name="US DOE Joint Genome Institute (JGI-PGF)"/>
            <person name="Walter F."/>
            <person name="Albersmeier A."/>
            <person name="Kalinowski J."/>
            <person name="Ruckert C."/>
        </authorList>
    </citation>
    <scope>NUCLEOTIDE SEQUENCE</scope>
    <source>
        <strain evidence="2">CGMCC 1.14988</strain>
    </source>
</reference>
<proteinExistence type="predicted"/>
<dbReference type="InterPro" id="IPR041698">
    <property type="entry name" value="Methyltransf_25"/>
</dbReference>
<dbReference type="RefSeq" id="WP_130649651.1">
    <property type="nucleotide sequence ID" value="NZ_BMHA01000003.1"/>
</dbReference>
<dbReference type="AlphaFoldDB" id="A0A8J3ER91"/>
<protein>
    <recommendedName>
        <fullName evidence="1">Methyltransferase domain-containing protein</fullName>
    </recommendedName>
</protein>
<evidence type="ECO:0000259" key="1">
    <source>
        <dbReference type="Pfam" id="PF13649"/>
    </source>
</evidence>
<name>A0A8J3ER91_9ACTN</name>
<evidence type="ECO:0000313" key="3">
    <source>
        <dbReference type="Proteomes" id="UP000650511"/>
    </source>
</evidence>
<feature type="domain" description="Methyltransferase" evidence="1">
    <location>
        <begin position="84"/>
        <end position="170"/>
    </location>
</feature>
<dbReference type="InterPro" id="IPR029063">
    <property type="entry name" value="SAM-dependent_MTases_sf"/>
</dbReference>
<accession>A0A8J3ER91</accession>
<reference evidence="2" key="2">
    <citation type="submission" date="2020-09" db="EMBL/GenBank/DDBJ databases">
        <authorList>
            <person name="Sun Q."/>
            <person name="Zhou Y."/>
        </authorList>
    </citation>
    <scope>NUCLEOTIDE SEQUENCE</scope>
    <source>
        <strain evidence="2">CGMCC 1.14988</strain>
    </source>
</reference>
<organism evidence="2 3">
    <name type="scientific">Egicoccus halophilus</name>
    <dbReference type="NCBI Taxonomy" id="1670830"/>
    <lineage>
        <taxon>Bacteria</taxon>
        <taxon>Bacillati</taxon>
        <taxon>Actinomycetota</taxon>
        <taxon>Nitriliruptoria</taxon>
        <taxon>Egicoccales</taxon>
        <taxon>Egicoccaceae</taxon>
        <taxon>Egicoccus</taxon>
    </lineage>
</organism>
<keyword evidence="3" id="KW-1185">Reference proteome</keyword>
<dbReference type="Proteomes" id="UP000650511">
    <property type="component" value="Unassembled WGS sequence"/>
</dbReference>
<dbReference type="SUPFAM" id="SSF53335">
    <property type="entry name" value="S-adenosyl-L-methionine-dependent methyltransferases"/>
    <property type="match status" value="1"/>
</dbReference>
<dbReference type="EMBL" id="BMHA01000003">
    <property type="protein sequence ID" value="GGI04481.1"/>
    <property type="molecule type" value="Genomic_DNA"/>
</dbReference>
<dbReference type="CDD" id="cd02440">
    <property type="entry name" value="AdoMet_MTases"/>
    <property type="match status" value="1"/>
</dbReference>
<dbReference type="Pfam" id="PF13649">
    <property type="entry name" value="Methyltransf_25"/>
    <property type="match status" value="1"/>
</dbReference>
<gene>
    <name evidence="2" type="ORF">GCM10011354_09310</name>
</gene>